<gene>
    <name evidence="2" type="ORF">EZE20_16190</name>
</gene>
<organism evidence="2 3">
    <name type="scientific">Arundinibacter roseus</name>
    <dbReference type="NCBI Taxonomy" id="2070510"/>
    <lineage>
        <taxon>Bacteria</taxon>
        <taxon>Pseudomonadati</taxon>
        <taxon>Bacteroidota</taxon>
        <taxon>Cytophagia</taxon>
        <taxon>Cytophagales</taxon>
        <taxon>Spirosomataceae</taxon>
        <taxon>Arundinibacter</taxon>
    </lineage>
</organism>
<dbReference type="Proteomes" id="UP000295706">
    <property type="component" value="Unassembled WGS sequence"/>
</dbReference>
<dbReference type="AlphaFoldDB" id="A0A4R4KAR4"/>
<protein>
    <submittedName>
        <fullName evidence="2">Uncharacterized protein</fullName>
    </submittedName>
</protein>
<keyword evidence="3" id="KW-1185">Reference proteome</keyword>
<keyword evidence="1" id="KW-0732">Signal</keyword>
<evidence type="ECO:0000313" key="3">
    <source>
        <dbReference type="Proteomes" id="UP000295706"/>
    </source>
</evidence>
<reference evidence="2 3" key="1">
    <citation type="submission" date="2019-02" db="EMBL/GenBank/DDBJ databases">
        <title>Arundinibacter roseus gen. nov., sp. nov., a new member of the family Cytophagaceae.</title>
        <authorList>
            <person name="Szuroczki S."/>
            <person name="Khayer B."/>
            <person name="Sproer C."/>
            <person name="Toumi M."/>
            <person name="Szabo A."/>
            <person name="Felfoldi T."/>
            <person name="Schumann P."/>
            <person name="Toth E."/>
        </authorList>
    </citation>
    <scope>NUCLEOTIDE SEQUENCE [LARGE SCALE GENOMIC DNA]</scope>
    <source>
        <strain evidence="2 3">DMA-k-7a</strain>
    </source>
</reference>
<name>A0A4R4KAR4_9BACT</name>
<feature type="signal peptide" evidence="1">
    <location>
        <begin position="1"/>
        <end position="18"/>
    </location>
</feature>
<evidence type="ECO:0000256" key="1">
    <source>
        <dbReference type="SAM" id="SignalP"/>
    </source>
</evidence>
<proteinExistence type="predicted"/>
<feature type="chain" id="PRO_5020773302" evidence="1">
    <location>
        <begin position="19"/>
        <end position="117"/>
    </location>
</feature>
<dbReference type="EMBL" id="SMJU01000010">
    <property type="protein sequence ID" value="TDB63501.1"/>
    <property type="molecule type" value="Genomic_DNA"/>
</dbReference>
<dbReference type="OrthoDB" id="5873496at2"/>
<accession>A0A4R4KAR4</accession>
<comment type="caution">
    <text evidence="2">The sequence shown here is derived from an EMBL/GenBank/DDBJ whole genome shotgun (WGS) entry which is preliminary data.</text>
</comment>
<sequence>MTLFSLLLFAYSITGATAQTVNDVPISEINVEYIQIVGTSRLFSNKATIEIDFGQRNKALVLKDTQVRDSDNKLVEFNSMIDALNFMSANGYEFVQAFAITVNNQNVYHYLMKKKKA</sequence>
<evidence type="ECO:0000313" key="2">
    <source>
        <dbReference type="EMBL" id="TDB63501.1"/>
    </source>
</evidence>